<dbReference type="Proteomes" id="UP000250918">
    <property type="component" value="Unassembled WGS sequence"/>
</dbReference>
<reference evidence="2 3" key="1">
    <citation type="journal article" date="2018" name="ISME J.">
        <title>A methanotrophic archaeon couples anaerobic oxidation of methane to Fe(III) reduction.</title>
        <authorList>
            <person name="Cai C."/>
            <person name="Leu A.O."/>
            <person name="Xie G.J."/>
            <person name="Guo J."/>
            <person name="Feng Y."/>
            <person name="Zhao J.X."/>
            <person name="Tyson G.W."/>
            <person name="Yuan Z."/>
            <person name="Hu S."/>
        </authorList>
    </citation>
    <scope>NUCLEOTIDE SEQUENCE [LARGE SCALE GENOMIC DNA]</scope>
    <source>
        <strain evidence="2">FeB_12</strain>
    </source>
</reference>
<sequence length="278" mass="31669">MVKSICFRGAFVALAISLAVGQAALSQDRKPPSEKQNRHGKATASFYDVPPRYLIDIPTAGTLPRGYFGIGFRFYSYGGAIAYTDIGISNRFLLGVSFGADSTIGAVEPRWNPDMEFNVKFRLVDELEYFPAVSIGFNSQGDGHYSREYKRYAYKSKGFYAVASRSFYFYKWTSGWHGGINYSTENDRDKNGNISLFVGFDATFNYDLAYLMEYDFALNDNKGAVAYSGRGRGYLNASLKWLFTDNLEMELILKDLLVNRRESKMFSREVRFQYIDHF</sequence>
<name>A0A855X201_9BACT</name>
<proteinExistence type="predicted"/>
<comment type="caution">
    <text evidence="2">The sequence shown here is derived from an EMBL/GenBank/DDBJ whole genome shotgun (WGS) entry which is preliminary data.</text>
</comment>
<evidence type="ECO:0000313" key="3">
    <source>
        <dbReference type="Proteomes" id="UP000250918"/>
    </source>
</evidence>
<dbReference type="AlphaFoldDB" id="A0A855X201"/>
<dbReference type="EMBL" id="PQAP01000052">
    <property type="protein sequence ID" value="PWB73529.1"/>
    <property type="molecule type" value="Genomic_DNA"/>
</dbReference>
<feature type="chain" id="PRO_5032311124" evidence="1">
    <location>
        <begin position="24"/>
        <end position="278"/>
    </location>
</feature>
<protein>
    <submittedName>
        <fullName evidence="2">Uncharacterized protein</fullName>
    </submittedName>
</protein>
<keyword evidence="1" id="KW-0732">Signal</keyword>
<gene>
    <name evidence="2" type="ORF">C3F09_05150</name>
</gene>
<organism evidence="2 3">
    <name type="scientific">candidate division GN15 bacterium</name>
    <dbReference type="NCBI Taxonomy" id="2072418"/>
    <lineage>
        <taxon>Bacteria</taxon>
        <taxon>candidate division GN15</taxon>
    </lineage>
</organism>
<evidence type="ECO:0000256" key="1">
    <source>
        <dbReference type="SAM" id="SignalP"/>
    </source>
</evidence>
<feature type="signal peptide" evidence="1">
    <location>
        <begin position="1"/>
        <end position="23"/>
    </location>
</feature>
<evidence type="ECO:0000313" key="2">
    <source>
        <dbReference type="EMBL" id="PWB73529.1"/>
    </source>
</evidence>
<accession>A0A855X201</accession>